<proteinExistence type="predicted"/>
<keyword evidence="3" id="KW-1185">Reference proteome</keyword>
<dbReference type="Proteomes" id="UP001180845">
    <property type="component" value="Unassembled WGS sequence"/>
</dbReference>
<evidence type="ECO:0000259" key="1">
    <source>
        <dbReference type="Pfam" id="PF04149"/>
    </source>
</evidence>
<dbReference type="InterPro" id="IPR007278">
    <property type="entry name" value="DUF397"/>
</dbReference>
<protein>
    <recommendedName>
        <fullName evidence="1">DUF397 domain-containing protein</fullName>
    </recommendedName>
</protein>
<evidence type="ECO:0000313" key="3">
    <source>
        <dbReference type="Proteomes" id="UP001180845"/>
    </source>
</evidence>
<evidence type="ECO:0000313" key="2">
    <source>
        <dbReference type="EMBL" id="MDR7301871.1"/>
    </source>
</evidence>
<dbReference type="RefSeq" id="WP_310272919.1">
    <property type="nucleotide sequence ID" value="NZ_JAVDXW010000001.1"/>
</dbReference>
<accession>A0AAE4CLZ8</accession>
<feature type="domain" description="DUF397" evidence="1">
    <location>
        <begin position="7"/>
        <end position="58"/>
    </location>
</feature>
<dbReference type="EMBL" id="JAVDXW010000001">
    <property type="protein sequence ID" value="MDR7301871.1"/>
    <property type="molecule type" value="Genomic_DNA"/>
</dbReference>
<dbReference type="Pfam" id="PF04149">
    <property type="entry name" value="DUF397"/>
    <property type="match status" value="1"/>
</dbReference>
<gene>
    <name evidence="2" type="ORF">JOF55_002052</name>
</gene>
<dbReference type="AlphaFoldDB" id="A0AAE4CLZ8"/>
<name>A0AAE4CLZ8_9ACTN</name>
<reference evidence="2" key="1">
    <citation type="submission" date="2023-07" db="EMBL/GenBank/DDBJ databases">
        <title>Sequencing the genomes of 1000 actinobacteria strains.</title>
        <authorList>
            <person name="Klenk H.-P."/>
        </authorList>
    </citation>
    <scope>NUCLEOTIDE SEQUENCE</scope>
    <source>
        <strain evidence="2">DSM 45977</strain>
    </source>
</reference>
<organism evidence="2 3">
    <name type="scientific">Haloactinomyces albus</name>
    <dbReference type="NCBI Taxonomy" id="1352928"/>
    <lineage>
        <taxon>Bacteria</taxon>
        <taxon>Bacillati</taxon>
        <taxon>Actinomycetota</taxon>
        <taxon>Actinomycetes</taxon>
        <taxon>Actinopolysporales</taxon>
        <taxon>Actinopolysporaceae</taxon>
        <taxon>Haloactinomyces</taxon>
    </lineage>
</organism>
<sequence>MSSDITNWRTSTRSQGQGTCVEVGFAVEAVGVRDTEDREGGQLTLSPARWQSFLTTLKRGAYDR</sequence>
<comment type="caution">
    <text evidence="2">The sequence shown here is derived from an EMBL/GenBank/DDBJ whole genome shotgun (WGS) entry which is preliminary data.</text>
</comment>